<dbReference type="PANTHER" id="PTHR43201">
    <property type="entry name" value="ACYL-COA SYNTHETASE"/>
    <property type="match status" value="1"/>
</dbReference>
<dbReference type="RefSeq" id="WP_064286203.1">
    <property type="nucleotide sequence ID" value="NZ_LXKA01000232.1"/>
</dbReference>
<gene>
    <name evidence="5" type="ORF">A6V37_26055</name>
</gene>
<feature type="domain" description="AMP-dependent synthetase/ligase" evidence="3">
    <location>
        <begin position="14"/>
        <end position="408"/>
    </location>
</feature>
<evidence type="ECO:0000259" key="4">
    <source>
        <dbReference type="Pfam" id="PF13193"/>
    </source>
</evidence>
<dbReference type="Pfam" id="PF13193">
    <property type="entry name" value="AMP-binding_C"/>
    <property type="match status" value="1"/>
</dbReference>
<evidence type="ECO:0000313" key="6">
    <source>
        <dbReference type="Proteomes" id="UP000078116"/>
    </source>
</evidence>
<dbReference type="InterPro" id="IPR042099">
    <property type="entry name" value="ANL_N_sf"/>
</dbReference>
<evidence type="ECO:0000256" key="1">
    <source>
        <dbReference type="ARBA" id="ARBA00006432"/>
    </source>
</evidence>
<protein>
    <submittedName>
        <fullName evidence="5">Long-chain fatty acid--CoA ligase</fullName>
    </submittedName>
</protein>
<evidence type="ECO:0000259" key="3">
    <source>
        <dbReference type="Pfam" id="PF00501"/>
    </source>
</evidence>
<dbReference type="Proteomes" id="UP000078116">
    <property type="component" value="Unassembled WGS sequence"/>
</dbReference>
<dbReference type="Gene3D" id="3.40.50.12780">
    <property type="entry name" value="N-terminal domain of ligase-like"/>
    <property type="match status" value="1"/>
</dbReference>
<dbReference type="SUPFAM" id="SSF56801">
    <property type="entry name" value="Acetyl-CoA synthetase-like"/>
    <property type="match status" value="1"/>
</dbReference>
<comment type="similarity">
    <text evidence="1">Belongs to the ATP-dependent AMP-binding enzyme family.</text>
</comment>
<dbReference type="PROSITE" id="PS00455">
    <property type="entry name" value="AMP_BINDING"/>
    <property type="match status" value="1"/>
</dbReference>
<dbReference type="EMBL" id="LXKA01000232">
    <property type="protein sequence ID" value="OAJ60212.1"/>
    <property type="molecule type" value="Genomic_DNA"/>
</dbReference>
<dbReference type="AlphaFoldDB" id="A0A1A9N8P7"/>
<dbReference type="InterPro" id="IPR025110">
    <property type="entry name" value="AMP-bd_C"/>
</dbReference>
<accession>A0A1A9N8P7</accession>
<dbReference type="Pfam" id="PF00501">
    <property type="entry name" value="AMP-binding"/>
    <property type="match status" value="1"/>
</dbReference>
<dbReference type="GO" id="GO:0006631">
    <property type="term" value="P:fatty acid metabolic process"/>
    <property type="evidence" value="ECO:0007669"/>
    <property type="project" value="TreeGrafter"/>
</dbReference>
<comment type="caution">
    <text evidence="5">The sequence shown here is derived from an EMBL/GenBank/DDBJ whole genome shotgun (WGS) entry which is preliminary data.</text>
</comment>
<sequence length="555" mass="59219">MNAPLTIRVLIDERAGQYPDKPFLLAAPEDADDVAVAAHGGMLTFAGLRDDCRAFETYFHEAGLRPGDVVSVYMGNGIHTARLLLAAMYSGLVANPLNLLCQPSQLRYIVEHSDTRMIFVCGETHAAMSSALAGLREQGVTRDIALVCTEPDAALVVVPAPLEHACVETVGAGAVQPASATRAAAWDGEVAGSGSAGPDNIALLMYTSGTTGAPKGVLLSGRNLLANGRNITREHRLGPEDRVLAALPLYHINGLVVTLLAPLFHGGSVVMASRFSTRTFWRDVARHGCTWINVVPTIVAYLLNNAEPCAFDLSALKFCRSASAALPADHHRAFEARFGIGIIETMGMTETAAPVFSNPYDSSCRKIGSIGLPSGGEAKVINRDGGECGANECGELVLRGEQVMGGYYKRPEETRAAFTDDGWLRTGDLGYRDEDGYFYINGRAKELIIKGGENIAPREIDEALLRHPGVLDAAVVGVPDAAYGQEIVAFIVPRVAQGADGVCAADGQGTPDVADLREHCLRELGRYKTPKEFRFVTELPRGPSGKVQRLKLVPG</sequence>
<organism evidence="5 6">
    <name type="scientific">Paraburkholderia ginsengiterrae</name>
    <dbReference type="NCBI Taxonomy" id="1462993"/>
    <lineage>
        <taxon>Bacteria</taxon>
        <taxon>Pseudomonadati</taxon>
        <taxon>Pseudomonadota</taxon>
        <taxon>Betaproteobacteria</taxon>
        <taxon>Burkholderiales</taxon>
        <taxon>Burkholderiaceae</taxon>
        <taxon>Paraburkholderia</taxon>
    </lineage>
</organism>
<dbReference type="InterPro" id="IPR020845">
    <property type="entry name" value="AMP-binding_CS"/>
</dbReference>
<dbReference type="OrthoDB" id="9803968at2"/>
<name>A0A1A9N8P7_9BURK</name>
<proteinExistence type="inferred from homology"/>
<feature type="domain" description="AMP-binding enzyme C-terminal" evidence="4">
    <location>
        <begin position="459"/>
        <end position="546"/>
    </location>
</feature>
<dbReference type="PANTHER" id="PTHR43201:SF5">
    <property type="entry name" value="MEDIUM-CHAIN ACYL-COA LIGASE ACSF2, MITOCHONDRIAL"/>
    <property type="match status" value="1"/>
</dbReference>
<dbReference type="InterPro" id="IPR045851">
    <property type="entry name" value="AMP-bd_C_sf"/>
</dbReference>
<dbReference type="InterPro" id="IPR000873">
    <property type="entry name" value="AMP-dep_synth/lig_dom"/>
</dbReference>
<dbReference type="GO" id="GO:0031956">
    <property type="term" value="F:medium-chain fatty acid-CoA ligase activity"/>
    <property type="evidence" value="ECO:0007669"/>
    <property type="project" value="TreeGrafter"/>
</dbReference>
<evidence type="ECO:0000313" key="5">
    <source>
        <dbReference type="EMBL" id="OAJ60212.1"/>
    </source>
</evidence>
<keyword evidence="2 5" id="KW-0436">Ligase</keyword>
<dbReference type="Gene3D" id="3.30.300.30">
    <property type="match status" value="1"/>
</dbReference>
<evidence type="ECO:0000256" key="2">
    <source>
        <dbReference type="ARBA" id="ARBA00022598"/>
    </source>
</evidence>
<dbReference type="STRING" id="1462993.A6V36_28450"/>
<reference evidence="5 6" key="1">
    <citation type="submission" date="2016-04" db="EMBL/GenBank/DDBJ databases">
        <title>Reclassification of Paraburkholderia panaciterrae (Farh et al. 2015) Dobritsa &amp; Samadpour 2016 as a later homotypic synonym of Paraburkholderia ginsengiterrae (Farh et al. 2015) Dobritsa &amp; Samadpour 2016.</title>
        <authorList>
            <person name="Dobritsa A.P."/>
            <person name="Kutumbaka K."/>
            <person name="Samadpour M."/>
        </authorList>
    </citation>
    <scope>NUCLEOTIDE SEQUENCE [LARGE SCALE GENOMIC DNA]</scope>
    <source>
        <strain evidence="5 6">DCY85</strain>
    </source>
</reference>